<organism evidence="2 3">
    <name type="scientific">Fusarium oxysporum f. sp. cubense (strain race 4)</name>
    <name type="common">Panama disease fungus</name>
    <dbReference type="NCBI Taxonomy" id="2502994"/>
    <lineage>
        <taxon>Eukaryota</taxon>
        <taxon>Fungi</taxon>
        <taxon>Dikarya</taxon>
        <taxon>Ascomycota</taxon>
        <taxon>Pezizomycotina</taxon>
        <taxon>Sordariomycetes</taxon>
        <taxon>Hypocreomycetidae</taxon>
        <taxon>Hypocreales</taxon>
        <taxon>Nectriaceae</taxon>
        <taxon>Fusarium</taxon>
        <taxon>Fusarium oxysporum species complex</taxon>
    </lineage>
</organism>
<reference evidence="3" key="2">
    <citation type="journal article" date="2014" name="PLoS ONE">
        <title>Genome and Transcriptome Analysis of the Fungal Pathogen Fusarium oxysporum f. sp. cubense Causing Banana Vascular Wilt Disease.</title>
        <authorList>
            <person name="Guo L."/>
            <person name="Han L."/>
            <person name="Yang L."/>
            <person name="Zeng H."/>
            <person name="Fan D."/>
            <person name="Zhu Y."/>
            <person name="Feng Y."/>
            <person name="Wang G."/>
            <person name="Peng C."/>
            <person name="Jiang X."/>
            <person name="Zhou D."/>
            <person name="Ni P."/>
            <person name="Liang C."/>
            <person name="Liu L."/>
            <person name="Wang J."/>
            <person name="Mao C."/>
            <person name="Fang X."/>
            <person name="Peng M."/>
            <person name="Huang J."/>
        </authorList>
    </citation>
    <scope>NUCLEOTIDE SEQUENCE [LARGE SCALE GENOMIC DNA]</scope>
    <source>
        <strain evidence="3">race 4</strain>
    </source>
</reference>
<dbReference type="PANTHER" id="PTHR37845:SF1">
    <property type="entry name" value="SEQUENCE ORPHAN"/>
    <property type="match status" value="1"/>
</dbReference>
<feature type="region of interest" description="Disordered" evidence="1">
    <location>
        <begin position="68"/>
        <end position="117"/>
    </location>
</feature>
<evidence type="ECO:0000256" key="1">
    <source>
        <dbReference type="SAM" id="MobiDB-lite"/>
    </source>
</evidence>
<dbReference type="HOGENOM" id="CLU_1643745_0_0_1"/>
<dbReference type="AlphaFoldDB" id="N1REH6"/>
<evidence type="ECO:0000313" key="2">
    <source>
        <dbReference type="EMBL" id="EMT60545.1"/>
    </source>
</evidence>
<dbReference type="InterPro" id="IPR038781">
    <property type="entry name" value="C365.16-ike"/>
</dbReference>
<proteinExistence type="predicted"/>
<evidence type="ECO:0000313" key="3">
    <source>
        <dbReference type="Proteomes" id="UP000016929"/>
    </source>
</evidence>
<dbReference type="EMBL" id="KB726997">
    <property type="protein sequence ID" value="EMT60545.1"/>
    <property type="molecule type" value="Genomic_DNA"/>
</dbReference>
<protein>
    <submittedName>
        <fullName evidence="2">Uncharacterized protein</fullName>
    </submittedName>
</protein>
<reference evidence="3" key="1">
    <citation type="submission" date="2012-09" db="EMBL/GenBank/DDBJ databases">
        <title>Genome sequencing and comparative transcriptomics of race 1 and race 4 of banana pathogen: Fusarium oxysporum f. sp. cubense.</title>
        <authorList>
            <person name="Fang X."/>
            <person name="Huang J."/>
        </authorList>
    </citation>
    <scope>NUCLEOTIDE SEQUENCE [LARGE SCALE GENOMIC DNA]</scope>
    <source>
        <strain evidence="3">race 4</strain>
    </source>
</reference>
<dbReference type="GO" id="GO:0005739">
    <property type="term" value="C:mitochondrion"/>
    <property type="evidence" value="ECO:0007669"/>
    <property type="project" value="TreeGrafter"/>
</dbReference>
<name>N1REH6_FUSC4</name>
<sequence>MKDSDAPALVLAGTTTPEQITTKNTWNTKNLTSRLGTDFLSAASAASMVAPIIAIIDRSIMENASGANTLANSRSSSASTAEHISPPTPSTPRSRPPTTSLANGQSIEVREDDVDAPTAMEVQLTELNRKIDQLTAAIMAIQEKQASGNDSGSSSTGATPA</sequence>
<feature type="compositionally biased region" description="Polar residues" evidence="1">
    <location>
        <begin position="68"/>
        <end position="82"/>
    </location>
</feature>
<gene>
    <name evidence="2" type="ORF">FOC4_g10011820</name>
</gene>
<keyword evidence="3" id="KW-1185">Reference proteome</keyword>
<feature type="compositionally biased region" description="Low complexity" evidence="1">
    <location>
        <begin position="91"/>
        <end position="100"/>
    </location>
</feature>
<dbReference type="Proteomes" id="UP000016929">
    <property type="component" value="Unassembled WGS sequence"/>
</dbReference>
<accession>N1REH6</accession>
<dbReference type="PANTHER" id="PTHR37845">
    <property type="entry name" value="SEQUENCE ORPHAN"/>
    <property type="match status" value="1"/>
</dbReference>